<keyword evidence="3 5" id="KW-0347">Helicase</keyword>
<accession>A0A7V7UWH5</accession>
<proteinExistence type="predicted"/>
<dbReference type="GO" id="GO:0005524">
    <property type="term" value="F:ATP binding"/>
    <property type="evidence" value="ECO:0007669"/>
    <property type="project" value="UniProtKB-UniRule"/>
</dbReference>
<keyword evidence="6" id="KW-0175">Coiled coil</keyword>
<reference evidence="8 9" key="1">
    <citation type="journal article" date="2014" name="Arch. Microbiol.">
        <title>Bacillus mesophilum sp. nov., strain IITR-54T, a novel 4-chlorobiphenyl dechlorinating bacterium.</title>
        <authorList>
            <person name="Manickam N."/>
            <person name="Singh N.K."/>
            <person name="Bajaj A."/>
            <person name="Kumar R.M."/>
            <person name="Kaur G."/>
            <person name="Kaur N."/>
            <person name="Bala M."/>
            <person name="Kumar A."/>
            <person name="Mayilraj S."/>
        </authorList>
    </citation>
    <scope>NUCLEOTIDE SEQUENCE [LARGE SCALE GENOMIC DNA]</scope>
    <source>
        <strain evidence="8 9">IITR-54</strain>
    </source>
</reference>
<dbReference type="InterPro" id="IPR000212">
    <property type="entry name" value="DNA_helicase_UvrD/REP"/>
</dbReference>
<keyword evidence="1 5" id="KW-0547">Nucleotide-binding</keyword>
<dbReference type="InterPro" id="IPR014016">
    <property type="entry name" value="UvrD-like_ATP-bd"/>
</dbReference>
<comment type="caution">
    <text evidence="8">The sequence shown here is derived from an EMBL/GenBank/DDBJ whole genome shotgun (WGS) entry which is preliminary data.</text>
</comment>
<dbReference type="AlphaFoldDB" id="A0A7V7UWH5"/>
<evidence type="ECO:0000256" key="5">
    <source>
        <dbReference type="PROSITE-ProRule" id="PRU00560"/>
    </source>
</evidence>
<dbReference type="Gene3D" id="1.10.10.160">
    <property type="match status" value="1"/>
</dbReference>
<evidence type="ECO:0000256" key="1">
    <source>
        <dbReference type="ARBA" id="ARBA00022741"/>
    </source>
</evidence>
<dbReference type="Proteomes" id="UP000441354">
    <property type="component" value="Unassembled WGS sequence"/>
</dbReference>
<dbReference type="GO" id="GO:0043138">
    <property type="term" value="F:3'-5' DNA helicase activity"/>
    <property type="evidence" value="ECO:0007669"/>
    <property type="project" value="TreeGrafter"/>
</dbReference>
<dbReference type="PROSITE" id="PS51198">
    <property type="entry name" value="UVRD_HELICASE_ATP_BIND"/>
    <property type="match status" value="1"/>
</dbReference>
<keyword evidence="9" id="KW-1185">Reference proteome</keyword>
<gene>
    <name evidence="8" type="ORF">F7732_17695</name>
</gene>
<dbReference type="GO" id="GO:0000725">
    <property type="term" value="P:recombinational repair"/>
    <property type="evidence" value="ECO:0007669"/>
    <property type="project" value="TreeGrafter"/>
</dbReference>
<organism evidence="8 9">
    <name type="scientific">Bacillus mesophilum</name>
    <dbReference type="NCBI Taxonomy" id="1071718"/>
    <lineage>
        <taxon>Bacteria</taxon>
        <taxon>Bacillati</taxon>
        <taxon>Bacillota</taxon>
        <taxon>Bacilli</taxon>
        <taxon>Bacillales</taxon>
        <taxon>Bacillaceae</taxon>
        <taxon>Bacillus</taxon>
    </lineage>
</organism>
<dbReference type="InterPro" id="IPR027785">
    <property type="entry name" value="UvrD-like_helicase_C"/>
</dbReference>
<evidence type="ECO:0000259" key="7">
    <source>
        <dbReference type="PROSITE" id="PS51198"/>
    </source>
</evidence>
<evidence type="ECO:0000313" key="8">
    <source>
        <dbReference type="EMBL" id="KAB2331044.1"/>
    </source>
</evidence>
<dbReference type="Pfam" id="PF13538">
    <property type="entry name" value="UvrD_C_2"/>
    <property type="match status" value="1"/>
</dbReference>
<dbReference type="InterPro" id="IPR013986">
    <property type="entry name" value="DExx_box_DNA_helicase_dom_sf"/>
</dbReference>
<keyword evidence="4 5" id="KW-0067">ATP-binding</keyword>
<dbReference type="GO" id="GO:0016787">
    <property type="term" value="F:hydrolase activity"/>
    <property type="evidence" value="ECO:0007669"/>
    <property type="project" value="UniProtKB-UniRule"/>
</dbReference>
<sequence length="756" mass="88756">MSLQNHPDYKTELQRLEFTKRYIEAVVKTAESSKEQFQENMKEAFSDADWLESSLSYSSLLTNARFFEMSKDELKSLKKARRTPYFARIDFNRDGAGEKEVLYLGKTSLYSRESQEQIIVDWRSPIANLYYEGRLGPVQYESYEESFTGDLTLKRQFMIEDGFMQEIRDIDLTTTDELLQESLAKSSSNRLTEIITTIQEEQNKIIRADLNKPIIVQGGAGSGKTTIALHRISYFIYQYKENFAPEQLMIIAPSGLFLHYISEALPELGVERIRQTTFQDYVKLCIDLKMELQKDDKLIRIIEDKDSQSSKGIQQLSALKGSAVFQTILTNYLIKISKTFYPAEDFYVDKFRLFSHKKFIKLFRDDYDYLPLYRRLEKLKGILQNDVRLKKKNMLEKIQTYYDVRIERALYRGDDPDKRRQYVIEAMDKKEKRVGEIQSAIKGAVRKYMKPFPKKDLRSYYRDLFQDAKELHSLSDGTLSMEEAELLCDYNQQLFKKNEYEREDLALLLFLQVHLYGLEKEHRAKNIVIDEAQDYSFMELLSLKKAADTDMFTLVGDLAQGIHSYRGLSSWETVIEHIFPRATYTELQKSYRTTVEIMEEANMLLEKLPIFFPKVVPVVRHGEAPAFYRRKEGKFFVKQLEKKLQELKNEHFKTFALIGKTRTDCEQLYQLFKDYSKVRVKLLQEQEEIPKDEAVIVPSYLVKGLEFDAVIVFSLDEVYSDASPLDIKLLYVAMTRPLHRLYFYGLHSSDFLLEEV</sequence>
<feature type="coiled-coil region" evidence="6">
    <location>
        <begin position="630"/>
        <end position="657"/>
    </location>
</feature>
<name>A0A7V7UWH5_9BACI</name>
<evidence type="ECO:0000256" key="2">
    <source>
        <dbReference type="ARBA" id="ARBA00022801"/>
    </source>
</evidence>
<dbReference type="PANTHER" id="PTHR11070:SF17">
    <property type="entry name" value="DNA HELICASE IV"/>
    <property type="match status" value="1"/>
</dbReference>
<evidence type="ECO:0000313" key="9">
    <source>
        <dbReference type="Proteomes" id="UP000441354"/>
    </source>
</evidence>
<feature type="domain" description="UvrD-like helicase ATP-binding" evidence="7">
    <location>
        <begin position="197"/>
        <end position="594"/>
    </location>
</feature>
<dbReference type="PANTHER" id="PTHR11070">
    <property type="entry name" value="UVRD / RECB / PCRA DNA HELICASE FAMILY MEMBER"/>
    <property type="match status" value="1"/>
</dbReference>
<evidence type="ECO:0000256" key="3">
    <source>
        <dbReference type="ARBA" id="ARBA00022806"/>
    </source>
</evidence>
<dbReference type="RefSeq" id="WP_151575426.1">
    <property type="nucleotide sequence ID" value="NZ_WBOT01000006.1"/>
</dbReference>
<keyword evidence="2 5" id="KW-0378">Hydrolase</keyword>
<protein>
    <submittedName>
        <fullName evidence="8">AAA family ATPase</fullName>
    </submittedName>
</protein>
<dbReference type="Pfam" id="PF00580">
    <property type="entry name" value="UvrD-helicase"/>
    <property type="match status" value="1"/>
</dbReference>
<dbReference type="Gene3D" id="3.40.50.300">
    <property type="entry name" value="P-loop containing nucleotide triphosphate hydrolases"/>
    <property type="match status" value="3"/>
</dbReference>
<feature type="binding site" evidence="5">
    <location>
        <begin position="218"/>
        <end position="225"/>
    </location>
    <ligand>
        <name>ATP</name>
        <dbReference type="ChEBI" id="CHEBI:30616"/>
    </ligand>
</feature>
<dbReference type="GO" id="GO:0005829">
    <property type="term" value="C:cytosol"/>
    <property type="evidence" value="ECO:0007669"/>
    <property type="project" value="TreeGrafter"/>
</dbReference>
<evidence type="ECO:0000256" key="6">
    <source>
        <dbReference type="SAM" id="Coils"/>
    </source>
</evidence>
<dbReference type="SUPFAM" id="SSF52540">
    <property type="entry name" value="P-loop containing nucleoside triphosphate hydrolases"/>
    <property type="match status" value="1"/>
</dbReference>
<dbReference type="EMBL" id="WBOT01000006">
    <property type="protein sequence ID" value="KAB2331044.1"/>
    <property type="molecule type" value="Genomic_DNA"/>
</dbReference>
<dbReference type="InterPro" id="IPR027417">
    <property type="entry name" value="P-loop_NTPase"/>
</dbReference>
<dbReference type="GO" id="GO:0003677">
    <property type="term" value="F:DNA binding"/>
    <property type="evidence" value="ECO:0007669"/>
    <property type="project" value="InterPro"/>
</dbReference>
<evidence type="ECO:0000256" key="4">
    <source>
        <dbReference type="ARBA" id="ARBA00022840"/>
    </source>
</evidence>
<dbReference type="OrthoDB" id="9787585at2"/>